<name>A0A401ZLS2_9CHLR</name>
<dbReference type="Gene3D" id="3.30.420.10">
    <property type="entry name" value="Ribonuclease H-like superfamily/Ribonuclease H"/>
    <property type="match status" value="1"/>
</dbReference>
<evidence type="ECO:0000313" key="2">
    <source>
        <dbReference type="Proteomes" id="UP000287224"/>
    </source>
</evidence>
<dbReference type="EMBL" id="BIFQ01000002">
    <property type="protein sequence ID" value="GCE07827.1"/>
    <property type="molecule type" value="Genomic_DNA"/>
</dbReference>
<organism evidence="1 2">
    <name type="scientific">Dictyobacter aurantiacus</name>
    <dbReference type="NCBI Taxonomy" id="1936993"/>
    <lineage>
        <taxon>Bacteria</taxon>
        <taxon>Bacillati</taxon>
        <taxon>Chloroflexota</taxon>
        <taxon>Ktedonobacteria</taxon>
        <taxon>Ktedonobacterales</taxon>
        <taxon>Dictyobacteraceae</taxon>
        <taxon>Dictyobacter</taxon>
    </lineage>
</organism>
<accession>A0A401ZLS2</accession>
<protein>
    <submittedName>
        <fullName evidence="1">Uncharacterized protein</fullName>
    </submittedName>
</protein>
<dbReference type="InterPro" id="IPR012337">
    <property type="entry name" value="RNaseH-like_sf"/>
</dbReference>
<dbReference type="GO" id="GO:0003676">
    <property type="term" value="F:nucleic acid binding"/>
    <property type="evidence" value="ECO:0007669"/>
    <property type="project" value="InterPro"/>
</dbReference>
<sequence length="139" mass="15688">MLEEWVHEHPVVSMDQARPPLARWETWLGHPPQGVYPPIHMILVWDNLAGHCSYEITKWLFAHGIMPLYTPIGGSWLNMAESLQRIIVGRTLSGQHPQTPEQIIEWLEQTVRGWNADPTPFVWNGTSAADDGNGLVCSA</sequence>
<evidence type="ECO:0000313" key="1">
    <source>
        <dbReference type="EMBL" id="GCE07827.1"/>
    </source>
</evidence>
<gene>
    <name evidence="1" type="ORF">KDAU_51560</name>
</gene>
<comment type="caution">
    <text evidence="1">The sequence shown here is derived from an EMBL/GenBank/DDBJ whole genome shotgun (WGS) entry which is preliminary data.</text>
</comment>
<dbReference type="InterPro" id="IPR036397">
    <property type="entry name" value="RNaseH_sf"/>
</dbReference>
<dbReference type="Proteomes" id="UP000287224">
    <property type="component" value="Unassembled WGS sequence"/>
</dbReference>
<reference evidence="2" key="1">
    <citation type="submission" date="2018-12" db="EMBL/GenBank/DDBJ databases">
        <title>Tengunoibacter tsumagoiensis gen. nov., sp. nov., Dictyobacter kobayashii sp. nov., D. alpinus sp. nov., and D. joshuensis sp. nov. and description of Dictyobacteraceae fam. nov. within the order Ktedonobacterales isolated from Tengu-no-mugimeshi.</title>
        <authorList>
            <person name="Wang C.M."/>
            <person name="Zheng Y."/>
            <person name="Sakai Y."/>
            <person name="Toyoda A."/>
            <person name="Minakuchi Y."/>
            <person name="Abe K."/>
            <person name="Yokota A."/>
            <person name="Yabe S."/>
        </authorList>
    </citation>
    <scope>NUCLEOTIDE SEQUENCE [LARGE SCALE GENOMIC DNA]</scope>
    <source>
        <strain evidence="2">S-27</strain>
    </source>
</reference>
<proteinExistence type="predicted"/>
<dbReference type="AlphaFoldDB" id="A0A401ZLS2"/>
<dbReference type="SUPFAM" id="SSF53098">
    <property type="entry name" value="Ribonuclease H-like"/>
    <property type="match status" value="1"/>
</dbReference>
<keyword evidence="2" id="KW-1185">Reference proteome</keyword>